<dbReference type="GO" id="GO:0000444">
    <property type="term" value="C:MIS12/MIND type complex"/>
    <property type="evidence" value="ECO:0007669"/>
    <property type="project" value="InterPro"/>
</dbReference>
<evidence type="ECO:0000256" key="2">
    <source>
        <dbReference type="SAM" id="MobiDB-lite"/>
    </source>
</evidence>
<feature type="compositionally biased region" description="Polar residues" evidence="2">
    <location>
        <begin position="492"/>
        <end position="504"/>
    </location>
</feature>
<dbReference type="Pfam" id="PF08202">
    <property type="entry name" value="MIS13"/>
    <property type="match status" value="1"/>
</dbReference>
<dbReference type="EMBL" id="FJVC01000040">
    <property type="protein sequence ID" value="CZT41660.1"/>
    <property type="molecule type" value="Genomic_DNA"/>
</dbReference>
<proteinExistence type="predicted"/>
<evidence type="ECO:0000256" key="1">
    <source>
        <dbReference type="SAM" id="Coils"/>
    </source>
</evidence>
<dbReference type="Proteomes" id="UP000177625">
    <property type="component" value="Unassembled WGS sequence"/>
</dbReference>
<dbReference type="InterPro" id="IPR013218">
    <property type="entry name" value="Dsn1/Mis13"/>
</dbReference>
<protein>
    <recommendedName>
        <fullName evidence="5">Kinetochore protein mis13</fullName>
    </recommendedName>
</protein>
<feature type="region of interest" description="Disordered" evidence="2">
    <location>
        <begin position="1"/>
        <end position="151"/>
    </location>
</feature>
<reference evidence="4" key="1">
    <citation type="submission" date="2016-03" db="EMBL/GenBank/DDBJ databases">
        <authorList>
            <person name="Guldener U."/>
        </authorList>
    </citation>
    <scope>NUCLEOTIDE SEQUENCE [LARGE SCALE GENOMIC DNA]</scope>
</reference>
<keyword evidence="4" id="KW-1185">Reference proteome</keyword>
<dbReference type="PANTHER" id="PTHR14778:SF2">
    <property type="entry name" value="KINETOCHORE-ASSOCIATED PROTEIN DSN1 HOMOLOG"/>
    <property type="match status" value="1"/>
</dbReference>
<dbReference type="AlphaFoldDB" id="A0A1E1LXV3"/>
<feature type="region of interest" description="Disordered" evidence="2">
    <location>
        <begin position="492"/>
        <end position="518"/>
    </location>
</feature>
<keyword evidence="1" id="KW-0175">Coiled coil</keyword>
<dbReference type="GO" id="GO:0051301">
    <property type="term" value="P:cell division"/>
    <property type="evidence" value="ECO:0007669"/>
    <property type="project" value="InterPro"/>
</dbReference>
<name>A0A1E1LXV3_RHYSE</name>
<feature type="compositionally biased region" description="Basic and acidic residues" evidence="2">
    <location>
        <begin position="112"/>
        <end position="130"/>
    </location>
</feature>
<gene>
    <name evidence="3" type="ORF">RSE6_01420</name>
</gene>
<evidence type="ECO:0008006" key="5">
    <source>
        <dbReference type="Google" id="ProtNLM"/>
    </source>
</evidence>
<dbReference type="GO" id="GO:0007059">
    <property type="term" value="P:chromosome segregation"/>
    <property type="evidence" value="ECO:0007669"/>
    <property type="project" value="InterPro"/>
</dbReference>
<evidence type="ECO:0000313" key="4">
    <source>
        <dbReference type="Proteomes" id="UP000177625"/>
    </source>
</evidence>
<evidence type="ECO:0000313" key="3">
    <source>
        <dbReference type="EMBL" id="CZT41660.1"/>
    </source>
</evidence>
<sequence>MSQQTSGRRRSKRLAAYDEEDGDFVFTRGAKKVKTASAQPEPAPTPAPIPSAKRVRKPKDVKEMEERDDETTTTSKQPRGRKMSFSTPKLDKDTLVVAKKRKTTHTSTGKAQTEDINGKKTRNDSAHDDSIGLVGGTAASQPEGSVVEHSKQSTLIALPFSDTPVINRNKELRKKGGNGGVRRSSLGLRGRRASSLIDNGHSAIPHREVESSDFYKHIEAEGLSEPRRMKQLLTWTGERCMGEKPSHGDPNIGAVLAARMIQESLLKDFANKSEFSDWFNREESAPTKVVKTPNPRNIELEENLGGLEERIKLLRQERDQWKSFSKLPPSLPPIIPEDAPELVPSLIDASLLTPEQAAILAEVTAASALEIRKQASERIQALQSDLEFKVDQFSDGVHKVEQYEQTVKRVADKILALSAVRLDERDRREKEEIGTRDLPMQEVLRSLSRILPEGSKGRLLQMPAEDNANVELIEIVTLEFEDVVPGDWSLSSTIDLPNTDSPRASSGPKATEVEKGGE</sequence>
<organism evidence="3 4">
    <name type="scientific">Rhynchosporium secalis</name>
    <name type="common">Barley scald fungus</name>
    <dbReference type="NCBI Taxonomy" id="38038"/>
    <lineage>
        <taxon>Eukaryota</taxon>
        <taxon>Fungi</taxon>
        <taxon>Dikarya</taxon>
        <taxon>Ascomycota</taxon>
        <taxon>Pezizomycotina</taxon>
        <taxon>Leotiomycetes</taxon>
        <taxon>Helotiales</taxon>
        <taxon>Ploettnerulaceae</taxon>
        <taxon>Rhynchosporium</taxon>
    </lineage>
</organism>
<accession>A0A1E1LXV3</accession>
<dbReference type="PANTHER" id="PTHR14778">
    <property type="entry name" value="KINETOCHORE-ASSOCIATED PROTEIN DSN1 HOMOLOG"/>
    <property type="match status" value="1"/>
</dbReference>
<feature type="coiled-coil region" evidence="1">
    <location>
        <begin position="365"/>
        <end position="392"/>
    </location>
</feature>